<proteinExistence type="predicted"/>
<protein>
    <recommendedName>
        <fullName evidence="3">RING-type domain-containing protein</fullName>
    </recommendedName>
</protein>
<dbReference type="AlphaFoldDB" id="A0A7S3XSC7"/>
<sequence>MEGPNDSSVSERESSMATKRQDQITRKAPSIVFSTTTRQINENGEKTTRVVPTTTLLPTSGIQEVSVMELKLQPEVQDDCDICLETLSSLELEYSFCGSDCPLKACKECIAKHFKDTISSGYDGILRKMTCPACVKRSVPVSLWGPVCSSNQTTLYSRRAAILLTLQCSGCHERKTILPDEDENQVLPTDGMPKAVKEELLMEFERFNDGKINDQELYERISTYFFSFENLPNPWLVMQPILQKIRDEGFRAELYLRYLRHYPKVSTICCEAEQCFRCRTEDWHDGMTCEEMRKELEAEQLSDDVLNCPECDIQLVSPPSYLLS</sequence>
<dbReference type="CDD" id="cd20335">
    <property type="entry name" value="BRcat_RBR"/>
    <property type="match status" value="1"/>
</dbReference>
<dbReference type="EMBL" id="HBIU01020568">
    <property type="protein sequence ID" value="CAE0630926.1"/>
    <property type="molecule type" value="Transcribed_RNA"/>
</dbReference>
<evidence type="ECO:0000313" key="2">
    <source>
        <dbReference type="EMBL" id="CAE0630926.1"/>
    </source>
</evidence>
<gene>
    <name evidence="2" type="ORF">HAKA00212_LOCUS9623</name>
</gene>
<feature type="compositionally biased region" description="Basic and acidic residues" evidence="1">
    <location>
        <begin position="9"/>
        <end position="25"/>
    </location>
</feature>
<evidence type="ECO:0008006" key="3">
    <source>
        <dbReference type="Google" id="ProtNLM"/>
    </source>
</evidence>
<name>A0A7S3XSC7_HETAK</name>
<organism evidence="2">
    <name type="scientific">Heterosigma akashiwo</name>
    <name type="common">Chromophytic alga</name>
    <name type="synonym">Heterosigma carterae</name>
    <dbReference type="NCBI Taxonomy" id="2829"/>
    <lineage>
        <taxon>Eukaryota</taxon>
        <taxon>Sar</taxon>
        <taxon>Stramenopiles</taxon>
        <taxon>Ochrophyta</taxon>
        <taxon>Raphidophyceae</taxon>
        <taxon>Chattonellales</taxon>
        <taxon>Chattonellaceae</taxon>
        <taxon>Heterosigma</taxon>
    </lineage>
</organism>
<reference evidence="2" key="1">
    <citation type="submission" date="2021-01" db="EMBL/GenBank/DDBJ databases">
        <authorList>
            <person name="Corre E."/>
            <person name="Pelletier E."/>
            <person name="Niang G."/>
            <person name="Scheremetjew M."/>
            <person name="Finn R."/>
            <person name="Kale V."/>
            <person name="Holt S."/>
            <person name="Cochrane G."/>
            <person name="Meng A."/>
            <person name="Brown T."/>
            <person name="Cohen L."/>
        </authorList>
    </citation>
    <scope>NUCLEOTIDE SEQUENCE</scope>
    <source>
        <strain evidence="2">CCMP3107</strain>
    </source>
</reference>
<accession>A0A7S3XSC7</accession>
<feature type="region of interest" description="Disordered" evidence="1">
    <location>
        <begin position="1"/>
        <end position="28"/>
    </location>
</feature>
<evidence type="ECO:0000256" key="1">
    <source>
        <dbReference type="SAM" id="MobiDB-lite"/>
    </source>
</evidence>